<reference evidence="9" key="2">
    <citation type="submission" date="2020-09" db="EMBL/GenBank/DDBJ databases">
        <authorList>
            <person name="Sun Q."/>
            <person name="Zhou Y."/>
        </authorList>
    </citation>
    <scope>NUCLEOTIDE SEQUENCE</scope>
    <source>
        <strain evidence="9">CGMCC 1.15152</strain>
    </source>
</reference>
<dbReference type="SUPFAM" id="SSF52794">
    <property type="entry name" value="PTS system IIB component-like"/>
    <property type="match status" value="1"/>
</dbReference>
<dbReference type="Gene3D" id="3.40.50.2300">
    <property type="match status" value="1"/>
</dbReference>
<feature type="modified residue" description="Phosphocysteine; by EIIA" evidence="7">
    <location>
        <position position="7"/>
    </location>
</feature>
<keyword evidence="4" id="KW-0808">Transferase</keyword>
<keyword evidence="2" id="KW-0597">Phosphoprotein</keyword>
<dbReference type="AlphaFoldDB" id="A0A916Y993"/>
<dbReference type="Proteomes" id="UP000633205">
    <property type="component" value="Unassembled WGS sequence"/>
</dbReference>
<reference evidence="9" key="1">
    <citation type="journal article" date="2014" name="Int. J. Syst. Evol. Microbiol.">
        <title>Complete genome sequence of Corynebacterium casei LMG S-19264T (=DSM 44701T), isolated from a smear-ripened cheese.</title>
        <authorList>
            <consortium name="US DOE Joint Genome Institute (JGI-PGF)"/>
            <person name="Walter F."/>
            <person name="Albersmeier A."/>
            <person name="Kalinowski J."/>
            <person name="Ruckert C."/>
        </authorList>
    </citation>
    <scope>NUCLEOTIDE SEQUENCE</scope>
    <source>
        <strain evidence="9">CGMCC 1.15152</strain>
    </source>
</reference>
<dbReference type="PROSITE" id="PS51100">
    <property type="entry name" value="PTS_EIIB_TYPE_3"/>
    <property type="match status" value="1"/>
</dbReference>
<dbReference type="RefSeq" id="WP_188711599.1">
    <property type="nucleotide sequence ID" value="NZ_BMHO01000001.1"/>
</dbReference>
<keyword evidence="10" id="KW-1185">Reference proteome</keyword>
<sequence length="107" mass="10614">MKIIVVCGAGASSTFVATRLSRAATVAGLEIDASAIPVSALAADLAFADALLLGAHLGDAARAVRARAREHGVRVVDLPADIAADRDGARTLALVTDPGSATAGGPR</sequence>
<evidence type="ECO:0000256" key="4">
    <source>
        <dbReference type="ARBA" id="ARBA00022679"/>
    </source>
</evidence>
<evidence type="ECO:0000313" key="9">
    <source>
        <dbReference type="EMBL" id="GGD35064.1"/>
    </source>
</evidence>
<dbReference type="GO" id="GO:0008982">
    <property type="term" value="F:protein-N(PI)-phosphohistidine-sugar phosphotransferase activity"/>
    <property type="evidence" value="ECO:0007669"/>
    <property type="project" value="InterPro"/>
</dbReference>
<dbReference type="Pfam" id="PF02302">
    <property type="entry name" value="PTS_IIB"/>
    <property type="match status" value="1"/>
</dbReference>
<dbReference type="GO" id="GO:0016301">
    <property type="term" value="F:kinase activity"/>
    <property type="evidence" value="ECO:0007669"/>
    <property type="project" value="UniProtKB-KW"/>
</dbReference>
<keyword evidence="3" id="KW-0762">Sugar transport</keyword>
<organism evidence="9 10">
    <name type="scientific">Microbacterium faecale</name>
    <dbReference type="NCBI Taxonomy" id="1804630"/>
    <lineage>
        <taxon>Bacteria</taxon>
        <taxon>Bacillati</taxon>
        <taxon>Actinomycetota</taxon>
        <taxon>Actinomycetes</taxon>
        <taxon>Micrococcales</taxon>
        <taxon>Microbacteriaceae</taxon>
        <taxon>Microbacterium</taxon>
    </lineage>
</organism>
<keyword evidence="5" id="KW-0598">Phosphotransferase system</keyword>
<name>A0A916Y993_9MICO</name>
<evidence type="ECO:0000313" key="10">
    <source>
        <dbReference type="Proteomes" id="UP000633205"/>
    </source>
</evidence>
<dbReference type="InterPro" id="IPR003501">
    <property type="entry name" value="PTS_EIIB_2/3"/>
</dbReference>
<evidence type="ECO:0000256" key="2">
    <source>
        <dbReference type="ARBA" id="ARBA00022553"/>
    </source>
</evidence>
<evidence type="ECO:0000256" key="1">
    <source>
        <dbReference type="ARBA" id="ARBA00022448"/>
    </source>
</evidence>
<keyword evidence="1" id="KW-0813">Transport</keyword>
<evidence type="ECO:0000256" key="6">
    <source>
        <dbReference type="ARBA" id="ARBA00022777"/>
    </source>
</evidence>
<evidence type="ECO:0000256" key="7">
    <source>
        <dbReference type="PROSITE-ProRule" id="PRU00423"/>
    </source>
</evidence>
<evidence type="ECO:0000256" key="5">
    <source>
        <dbReference type="ARBA" id="ARBA00022683"/>
    </source>
</evidence>
<feature type="domain" description="PTS EIIB type-3" evidence="8">
    <location>
        <begin position="1"/>
        <end position="101"/>
    </location>
</feature>
<dbReference type="EMBL" id="BMHO01000001">
    <property type="protein sequence ID" value="GGD35064.1"/>
    <property type="molecule type" value="Genomic_DNA"/>
</dbReference>
<evidence type="ECO:0000259" key="8">
    <source>
        <dbReference type="PROSITE" id="PS51100"/>
    </source>
</evidence>
<dbReference type="InterPro" id="IPR013012">
    <property type="entry name" value="PTS_EIIB_3"/>
</dbReference>
<dbReference type="GO" id="GO:0009401">
    <property type="term" value="P:phosphoenolpyruvate-dependent sugar phosphotransferase system"/>
    <property type="evidence" value="ECO:0007669"/>
    <property type="project" value="UniProtKB-KW"/>
</dbReference>
<comment type="caution">
    <text evidence="9">The sequence shown here is derived from an EMBL/GenBank/DDBJ whole genome shotgun (WGS) entry which is preliminary data.</text>
</comment>
<dbReference type="InterPro" id="IPR036095">
    <property type="entry name" value="PTS_EIIB-like_sf"/>
</dbReference>
<accession>A0A916Y993</accession>
<keyword evidence="6" id="KW-0418">Kinase</keyword>
<protein>
    <recommendedName>
        <fullName evidence="8">PTS EIIB type-3 domain-containing protein</fullName>
    </recommendedName>
</protein>
<evidence type="ECO:0000256" key="3">
    <source>
        <dbReference type="ARBA" id="ARBA00022597"/>
    </source>
</evidence>
<gene>
    <name evidence="9" type="ORF">GCM10010915_14370</name>
</gene>
<proteinExistence type="predicted"/>